<dbReference type="AlphaFoldDB" id="A0AAW5YWG4"/>
<proteinExistence type="predicted"/>
<feature type="compositionally biased region" description="Acidic residues" evidence="1">
    <location>
        <begin position="331"/>
        <end position="344"/>
    </location>
</feature>
<evidence type="ECO:0000259" key="3">
    <source>
        <dbReference type="Pfam" id="PF13240"/>
    </source>
</evidence>
<feature type="region of interest" description="Disordered" evidence="1">
    <location>
        <begin position="324"/>
        <end position="347"/>
    </location>
</feature>
<evidence type="ECO:0000259" key="4">
    <source>
        <dbReference type="Pfam" id="PF22813"/>
    </source>
</evidence>
<feature type="domain" description="TcaA second" evidence="4">
    <location>
        <begin position="93"/>
        <end position="182"/>
    </location>
</feature>
<keyword evidence="2" id="KW-1133">Transmembrane helix</keyword>
<protein>
    <submittedName>
        <fullName evidence="5">Zinc-ribbon domain-containing protein</fullName>
    </submittedName>
</protein>
<feature type="domain" description="Zinc-ribbon" evidence="3">
    <location>
        <begin position="3"/>
        <end position="25"/>
    </location>
</feature>
<evidence type="ECO:0000256" key="2">
    <source>
        <dbReference type="SAM" id="Phobius"/>
    </source>
</evidence>
<evidence type="ECO:0000313" key="5">
    <source>
        <dbReference type="EMBL" id="MDA3767483.1"/>
    </source>
</evidence>
<dbReference type="InterPro" id="IPR026870">
    <property type="entry name" value="Zinc_ribbon_dom"/>
</dbReference>
<organism evidence="5 6">
    <name type="scientific">Lactobacillus delbrueckii</name>
    <dbReference type="NCBI Taxonomy" id="1584"/>
    <lineage>
        <taxon>Bacteria</taxon>
        <taxon>Bacillati</taxon>
        <taxon>Bacillota</taxon>
        <taxon>Bacilli</taxon>
        <taxon>Lactobacillales</taxon>
        <taxon>Lactobacillaceae</taxon>
        <taxon>Lactobacillus</taxon>
    </lineage>
</organism>
<keyword evidence="2" id="KW-0812">Transmembrane</keyword>
<evidence type="ECO:0000256" key="1">
    <source>
        <dbReference type="SAM" id="MobiDB-lite"/>
    </source>
</evidence>
<evidence type="ECO:0000313" key="6">
    <source>
        <dbReference type="Proteomes" id="UP001210502"/>
    </source>
</evidence>
<dbReference type="PANTHER" id="PTHR40038">
    <property type="entry name" value="MEMBRANE-ASSOCIATED PROTEIN TCAA"/>
    <property type="match status" value="1"/>
</dbReference>
<sequence length="481" mass="52924">MIYCAKCGAPNQANATFCAKCGEKLVKPAQSSQPTQPVQQVQQVQPVKPAKTVKKRADLKQTRKWKKPILITAAVLLVLLAGYGFGKSYYAKDKQIDRIISVLKDPSQDLSPYVKTDDSSFQLTKKSVRPLQTYYKENKTAANNLGSKWKNQEELDASFKKSVSLGEDGHYFFLFPKYKLMVKTYSPTVVTNHKNSTIKMNGKNVGKLSASGDYYQKKLDPVIAGRYTFSVSANLSGKTISPSPVKLDLFSNHQVSLNITTGSFTVSSVPNGEVYINDKKVADLDDKGQASFKDYQITSGMSLYVKKSGIGKSDTIHNFDQYVTAPADQGNDSDQENDSDDDSQSSDQIKAVNGRCVLTPSWPGLASSEDAEDLLQDIWDDNDSEDWVNGSSNTGYLSIKKLHDNWDDSDSVSDYNEVVNVLSTSPAGGGKTYVNYTVTHKLSYTGDKDDTSVTDTYQKGIISQDSDGDYLLEKLGTPNAK</sequence>
<name>A0AAW5YWG4_9LACO</name>
<comment type="caution">
    <text evidence="5">The sequence shown here is derived from an EMBL/GenBank/DDBJ whole genome shotgun (WGS) entry which is preliminary data.</text>
</comment>
<accession>A0AAW5YWG4</accession>
<dbReference type="RefSeq" id="WP_271024276.1">
    <property type="nucleotide sequence ID" value="NZ_JAQIEY010000006.1"/>
</dbReference>
<dbReference type="Proteomes" id="UP001210502">
    <property type="component" value="Unassembled WGS sequence"/>
</dbReference>
<dbReference type="Pfam" id="PF22813">
    <property type="entry name" value="TcaA_2nd"/>
    <property type="match status" value="1"/>
</dbReference>
<dbReference type="Pfam" id="PF13240">
    <property type="entry name" value="Zn_Ribbon_1"/>
    <property type="match status" value="1"/>
</dbReference>
<dbReference type="InterPro" id="IPR054529">
    <property type="entry name" value="TcaA_2nd"/>
</dbReference>
<dbReference type="Gene3D" id="4.10.1060.50">
    <property type="match status" value="1"/>
</dbReference>
<reference evidence="5" key="1">
    <citation type="submission" date="2023-01" db="EMBL/GenBank/DDBJ databases">
        <title>Sequencing of the bacterial strains from artisanal fermented milk Matsoni.</title>
        <authorList>
            <person name="Rozman V."/>
            <person name="Accetto T."/>
            <person name="Bogovic Matijasic B."/>
        </authorList>
    </citation>
    <scope>NUCLEOTIDE SEQUENCE</scope>
    <source>
        <strain evidence="5">Lbl333</strain>
    </source>
</reference>
<gene>
    <name evidence="5" type="ORF">PF586_03120</name>
</gene>
<dbReference type="PANTHER" id="PTHR40038:SF1">
    <property type="entry name" value="MEMBRANE-ASSOCIATED PROTEIN TCAA"/>
    <property type="match status" value="1"/>
</dbReference>
<keyword evidence="2" id="KW-0472">Membrane</keyword>
<dbReference type="InterPro" id="IPR038587">
    <property type="entry name" value="Ribosomal_eL40_sf"/>
</dbReference>
<dbReference type="EMBL" id="JAQIEY010000006">
    <property type="protein sequence ID" value="MDA3767483.1"/>
    <property type="molecule type" value="Genomic_DNA"/>
</dbReference>
<feature type="transmembrane region" description="Helical" evidence="2">
    <location>
        <begin position="69"/>
        <end position="86"/>
    </location>
</feature>